<proteinExistence type="predicted"/>
<sequence>MLEAAGTCVPAEKAQVSQRIGSAKTQNDQSALLQGQCQERNNNILLISIRELAAHLAVPRDHEEVRKYLTHGRKTDQIILTETVKQTKRAWGSHASRGADDHRATAAAGQLPQMGGRRGTMCALYLKGKKISWQELPDTRANTLTSAQTDHSVFRDVKFTKD</sequence>
<dbReference type="EMBL" id="JANPWB010000004">
    <property type="protein sequence ID" value="KAJ1190836.1"/>
    <property type="molecule type" value="Genomic_DNA"/>
</dbReference>
<evidence type="ECO:0000313" key="1">
    <source>
        <dbReference type="EMBL" id="KAJ1190836.1"/>
    </source>
</evidence>
<dbReference type="AlphaFoldDB" id="A0AAV7UQH4"/>
<reference evidence="1" key="1">
    <citation type="journal article" date="2022" name="bioRxiv">
        <title>Sequencing and chromosome-scale assembly of the giantPleurodeles waltlgenome.</title>
        <authorList>
            <person name="Brown T."/>
            <person name="Elewa A."/>
            <person name="Iarovenko S."/>
            <person name="Subramanian E."/>
            <person name="Araus A.J."/>
            <person name="Petzold A."/>
            <person name="Susuki M."/>
            <person name="Suzuki K.-i.T."/>
            <person name="Hayashi T."/>
            <person name="Toyoda A."/>
            <person name="Oliveira C."/>
            <person name="Osipova E."/>
            <person name="Leigh N.D."/>
            <person name="Simon A."/>
            <person name="Yun M.H."/>
        </authorList>
    </citation>
    <scope>NUCLEOTIDE SEQUENCE</scope>
    <source>
        <strain evidence="1">20211129_DDA</strain>
        <tissue evidence="1">Liver</tissue>
    </source>
</reference>
<organism evidence="1 2">
    <name type="scientific">Pleurodeles waltl</name>
    <name type="common">Iberian ribbed newt</name>
    <dbReference type="NCBI Taxonomy" id="8319"/>
    <lineage>
        <taxon>Eukaryota</taxon>
        <taxon>Metazoa</taxon>
        <taxon>Chordata</taxon>
        <taxon>Craniata</taxon>
        <taxon>Vertebrata</taxon>
        <taxon>Euteleostomi</taxon>
        <taxon>Amphibia</taxon>
        <taxon>Batrachia</taxon>
        <taxon>Caudata</taxon>
        <taxon>Salamandroidea</taxon>
        <taxon>Salamandridae</taxon>
        <taxon>Pleurodelinae</taxon>
        <taxon>Pleurodeles</taxon>
    </lineage>
</organism>
<gene>
    <name evidence="1" type="ORF">NDU88_000155</name>
</gene>
<evidence type="ECO:0000313" key="2">
    <source>
        <dbReference type="Proteomes" id="UP001066276"/>
    </source>
</evidence>
<accession>A0AAV7UQH4</accession>
<name>A0AAV7UQH4_PLEWA</name>
<keyword evidence="2" id="KW-1185">Reference proteome</keyword>
<protein>
    <submittedName>
        <fullName evidence="1">Uncharacterized protein</fullName>
    </submittedName>
</protein>
<comment type="caution">
    <text evidence="1">The sequence shown here is derived from an EMBL/GenBank/DDBJ whole genome shotgun (WGS) entry which is preliminary data.</text>
</comment>
<dbReference type="Proteomes" id="UP001066276">
    <property type="component" value="Chromosome 2_2"/>
</dbReference>